<protein>
    <submittedName>
        <fullName evidence="7">OmpA family protein</fullName>
    </submittedName>
</protein>
<name>A0A1N7Q6D3_9BACT</name>
<dbReference type="PANTHER" id="PTHR30329:SF21">
    <property type="entry name" value="LIPOPROTEIN YIAD-RELATED"/>
    <property type="match status" value="1"/>
</dbReference>
<dbReference type="AlphaFoldDB" id="A0A1N7Q6D3"/>
<evidence type="ECO:0000256" key="2">
    <source>
        <dbReference type="ARBA" id="ARBA00023136"/>
    </source>
</evidence>
<feature type="non-terminal residue" evidence="7">
    <location>
        <position position="782"/>
    </location>
</feature>
<dbReference type="RefSeq" id="WP_076503159.1">
    <property type="nucleotide sequence ID" value="NZ_FTOP01000037.1"/>
</dbReference>
<dbReference type="InterPro" id="IPR036737">
    <property type="entry name" value="OmpA-like_sf"/>
</dbReference>
<accession>A0A1N7Q6D3</accession>
<dbReference type="Gene3D" id="3.30.1330.60">
    <property type="entry name" value="OmpA-like domain"/>
    <property type="match status" value="2"/>
</dbReference>
<dbReference type="PRINTS" id="PR01021">
    <property type="entry name" value="OMPADOMAIN"/>
</dbReference>
<dbReference type="InterPro" id="IPR006665">
    <property type="entry name" value="OmpA-like"/>
</dbReference>
<dbReference type="GO" id="GO:0009279">
    <property type="term" value="C:cell outer membrane"/>
    <property type="evidence" value="ECO:0007669"/>
    <property type="project" value="UniProtKB-SubCell"/>
</dbReference>
<dbReference type="PROSITE" id="PS51123">
    <property type="entry name" value="OMPA_2"/>
    <property type="match status" value="2"/>
</dbReference>
<dbReference type="Pfam" id="PF00691">
    <property type="entry name" value="OmpA"/>
    <property type="match status" value="2"/>
</dbReference>
<keyword evidence="5" id="KW-0732">Signal</keyword>
<sequence>MKKLLTIMVIFLVLVSVQETQAQNALLRYADKQYELSNYQHAAEVYQEAFGKREKIETARKIAQSYTMIRDYEKSNEWWKKTVSFEEADRDDYYEYILSSYQLNNGDVNISELLQGSDFTAEDFPELDASRMKAMYDGKSNLKLVPVAGVNSSGSDMNLVVDKEAHMYFSSDRGAVTPSNKPAIRLDLNKIYSDEKYDFNDREFFRIFRKDSEGNVTELSANNEEVLHFSDPSFMHEKGLMFYTVTRRITKAKRTPEFAVGAEIYYSKVDADGNLSEHKAMPFNEPTKHGVMHPYVDEAAKRIYFSSDMPGGQGGFDLYYVEYDENLNFGSPVNLGAGINTGKNESHPYRAGDSFYFSSNGHPGLGGMDVFKASYNTASKEISNVSNMGAPINSNRDDFSYSVAADGRRFISSDRRGGMGLDDIYSIEELNKKLLAKVMDCDGNMFTASFEAMLTEQGQSGNIATQRAADGALTAELNPESNFELKISKQGYFSIYDNTLSTVGLKEETLERTYRLAAIPYQMPVYVDIVYYDLDKSFIRTDAEPTLQKLGELMQKYSFLDLKVASHTDARASNEYNEALSQRRADAVLEYLSKYNIGKERVRTEWFGEEKLTNDCGDGVPCPEWEHQLNRRSELVLEAFPDPSKQYELPKELLDKDICDANGIFEELQRELNAVPIVYFDFDKSTIRPVHRKELERTAIMLKRMPQMNLNIEGHTDQRGSEEYNKSLSERRAQVVMEYLKKRGVEAARMNSEWFGKTRPIHDCGDCTEAQHQENRRTELKL</sequence>
<comment type="subcellular location">
    <subcellularLocation>
        <location evidence="1">Cell outer membrane</location>
    </subcellularLocation>
</comment>
<dbReference type="PROSITE" id="PS01068">
    <property type="entry name" value="OMPA_1"/>
    <property type="match status" value="1"/>
</dbReference>
<dbReference type="STRING" id="529505.SAMN05421761_1371"/>
<feature type="chain" id="PRO_5012161995" evidence="5">
    <location>
        <begin position="23"/>
        <end position="782"/>
    </location>
</feature>
<proteinExistence type="predicted"/>
<reference evidence="8" key="1">
    <citation type="submission" date="2017-01" db="EMBL/GenBank/DDBJ databases">
        <authorList>
            <person name="Varghese N."/>
            <person name="Submissions S."/>
        </authorList>
    </citation>
    <scope>NUCLEOTIDE SEQUENCE [LARGE SCALE GENOMIC DNA]</scope>
    <source>
        <strain evidence="8">DSM 46698</strain>
    </source>
</reference>
<dbReference type="InterPro" id="IPR006664">
    <property type="entry name" value="OMP_bac"/>
</dbReference>
<dbReference type="Proteomes" id="UP000186026">
    <property type="component" value="Unassembled WGS sequence"/>
</dbReference>
<evidence type="ECO:0000313" key="7">
    <source>
        <dbReference type="EMBL" id="SIT18401.1"/>
    </source>
</evidence>
<feature type="signal peptide" evidence="5">
    <location>
        <begin position="1"/>
        <end position="22"/>
    </location>
</feature>
<dbReference type="OrthoDB" id="9809364at2"/>
<keyword evidence="8" id="KW-1185">Reference proteome</keyword>
<evidence type="ECO:0000256" key="4">
    <source>
        <dbReference type="PROSITE-ProRule" id="PRU00473"/>
    </source>
</evidence>
<keyword evidence="3" id="KW-0998">Cell outer membrane</keyword>
<dbReference type="SUPFAM" id="SSF82171">
    <property type="entry name" value="DPP6 N-terminal domain-like"/>
    <property type="match status" value="1"/>
</dbReference>
<evidence type="ECO:0000259" key="6">
    <source>
        <dbReference type="PROSITE" id="PS51123"/>
    </source>
</evidence>
<organism evidence="7 8">
    <name type="scientific">Belliella pelovolcani</name>
    <dbReference type="NCBI Taxonomy" id="529505"/>
    <lineage>
        <taxon>Bacteria</taxon>
        <taxon>Pseudomonadati</taxon>
        <taxon>Bacteroidota</taxon>
        <taxon>Cytophagia</taxon>
        <taxon>Cytophagales</taxon>
        <taxon>Cyclobacteriaceae</taxon>
        <taxon>Belliella</taxon>
    </lineage>
</organism>
<keyword evidence="2 4" id="KW-0472">Membrane</keyword>
<evidence type="ECO:0000313" key="8">
    <source>
        <dbReference type="Proteomes" id="UP000186026"/>
    </source>
</evidence>
<evidence type="ECO:0000256" key="1">
    <source>
        <dbReference type="ARBA" id="ARBA00004442"/>
    </source>
</evidence>
<gene>
    <name evidence="7" type="ORF">SAMN05421761_1371</name>
</gene>
<feature type="domain" description="OmpA-like" evidence="6">
    <location>
        <begin position="519"/>
        <end position="641"/>
    </location>
</feature>
<dbReference type="InterPro" id="IPR050330">
    <property type="entry name" value="Bact_OuterMem_StrucFunc"/>
</dbReference>
<dbReference type="CDD" id="cd07185">
    <property type="entry name" value="OmpA_C-like"/>
    <property type="match status" value="2"/>
</dbReference>
<feature type="domain" description="OmpA-like" evidence="6">
    <location>
        <begin position="667"/>
        <end position="782"/>
    </location>
</feature>
<dbReference type="EMBL" id="FTOP01000037">
    <property type="protein sequence ID" value="SIT18401.1"/>
    <property type="molecule type" value="Genomic_DNA"/>
</dbReference>
<evidence type="ECO:0000256" key="3">
    <source>
        <dbReference type="ARBA" id="ARBA00023237"/>
    </source>
</evidence>
<evidence type="ECO:0000256" key="5">
    <source>
        <dbReference type="SAM" id="SignalP"/>
    </source>
</evidence>
<dbReference type="InterPro" id="IPR006690">
    <property type="entry name" value="OMPA-like_CS"/>
</dbReference>
<dbReference type="PANTHER" id="PTHR30329">
    <property type="entry name" value="STATOR ELEMENT OF FLAGELLAR MOTOR COMPLEX"/>
    <property type="match status" value="1"/>
</dbReference>
<dbReference type="SUPFAM" id="SSF103088">
    <property type="entry name" value="OmpA-like"/>
    <property type="match status" value="2"/>
</dbReference>